<gene>
    <name evidence="7" type="ORF">J7I42_01645</name>
</gene>
<dbReference type="InterPro" id="IPR022409">
    <property type="entry name" value="PKD/Chitinase_dom"/>
</dbReference>
<dbReference type="SUPFAM" id="SSF49299">
    <property type="entry name" value="PKD domain"/>
    <property type="match status" value="15"/>
</dbReference>
<evidence type="ECO:0000313" key="8">
    <source>
        <dbReference type="Proteomes" id="UP000677244"/>
    </source>
</evidence>
<dbReference type="Gene3D" id="2.60.40.10">
    <property type="entry name" value="Immunoglobulins"/>
    <property type="match status" value="14"/>
</dbReference>
<feature type="domain" description="PKD" evidence="6">
    <location>
        <begin position="791"/>
        <end position="864"/>
    </location>
</feature>
<dbReference type="Pfam" id="PF13585">
    <property type="entry name" value="CHU_C"/>
    <property type="match status" value="1"/>
</dbReference>
<evidence type="ECO:0000256" key="5">
    <source>
        <dbReference type="ARBA" id="ARBA00023136"/>
    </source>
</evidence>
<protein>
    <submittedName>
        <fullName evidence="7">PKD domain-containing protein</fullName>
    </submittedName>
</protein>
<dbReference type="NCBIfam" id="TIGR04131">
    <property type="entry name" value="Bac_Flav_CTERM"/>
    <property type="match status" value="1"/>
</dbReference>
<dbReference type="SMART" id="SM00089">
    <property type="entry name" value="PKD"/>
    <property type="match status" value="15"/>
</dbReference>
<keyword evidence="2" id="KW-0812">Transmembrane</keyword>
<feature type="domain" description="PKD" evidence="6">
    <location>
        <begin position="460"/>
        <end position="545"/>
    </location>
</feature>
<evidence type="ECO:0000259" key="6">
    <source>
        <dbReference type="PROSITE" id="PS50093"/>
    </source>
</evidence>
<accession>A0ABS3YM47</accession>
<dbReference type="EMBL" id="JAGHKO010000001">
    <property type="protein sequence ID" value="MBO9198947.1"/>
    <property type="molecule type" value="Genomic_DNA"/>
</dbReference>
<feature type="domain" description="PKD" evidence="6">
    <location>
        <begin position="897"/>
        <end position="959"/>
    </location>
</feature>
<evidence type="ECO:0000256" key="2">
    <source>
        <dbReference type="ARBA" id="ARBA00022692"/>
    </source>
</evidence>
<evidence type="ECO:0000256" key="4">
    <source>
        <dbReference type="ARBA" id="ARBA00022989"/>
    </source>
</evidence>
<dbReference type="InterPro" id="IPR035986">
    <property type="entry name" value="PKD_dom_sf"/>
</dbReference>
<reference evidence="7 8" key="1">
    <citation type="submission" date="2021-03" db="EMBL/GenBank/DDBJ databases">
        <title>Assistant Professor.</title>
        <authorList>
            <person name="Huq M.A."/>
        </authorList>
    </citation>
    <scope>NUCLEOTIDE SEQUENCE [LARGE SCALE GENOMIC DNA]</scope>
    <source>
        <strain evidence="7 8">MAH-29</strain>
    </source>
</reference>
<dbReference type="InterPro" id="IPR026341">
    <property type="entry name" value="T9SS_type_B"/>
</dbReference>
<feature type="domain" description="PKD" evidence="6">
    <location>
        <begin position="230"/>
        <end position="302"/>
    </location>
</feature>
<dbReference type="Proteomes" id="UP000677244">
    <property type="component" value="Unassembled WGS sequence"/>
</dbReference>
<feature type="domain" description="PKD" evidence="6">
    <location>
        <begin position="992"/>
        <end position="1040"/>
    </location>
</feature>
<dbReference type="PROSITE" id="PS50093">
    <property type="entry name" value="PKD"/>
    <property type="match status" value="13"/>
</dbReference>
<dbReference type="CDD" id="cd00146">
    <property type="entry name" value="PKD"/>
    <property type="match status" value="12"/>
</dbReference>
<sequence length="1470" mass="159016">MTKFVLAHCGNRLRMPVRFSAVSRLSLFKWWIYLSFALLFSLPVFAQPSPDFSANTTAGCAPLGVYFKDLTTGNPTSWNWDFGNGTLSNVQNPGITFDQPGTYTVTLVVRNADGTNGITKTNYITVYPSPTAAFSADHTIGCIPVNIQFTDKSTSTSGGITSWQWDFGDGVTSTASNPAHTYTNTGFYNITLTVTNSQGCKGALTQYRYLRIVQGVKAEFTNNNPVTCQAPYNITFSNQSSGPGNMTFQWDLGNGTNSTQFNPSTTYNAAGTYNVTLTATSEFGCSGSISKPVNLTGPATSIQVPDNVCQGVNVAFVNSSSVTPQKTLWDFGNGIQSTNTNDNTTYLTPGDYTVKLYNNYPTCKDSAFKVVHVNPGPSIDFNVTNATACQPPLAVTFQDASSSPIVNWVWHFGDGSSGNGSPITHQYNTADEFNVSVDFTDDKGCVGTLTKKAVVQIVPPKVAITSTGAGGCVPYTYTPSANVTSIDGVDTYTWDFGDGTIQTVLATDPPPVHTYANTGVYDITLTIKTKGGCTETTTEKGAVKVGTPPAPDFSISKIDACASDTIHFTDLTPDPVDDWTWDFGDGTTSKEQNPAHLYNDSGVFIIKLTAFNNRCPASITGKSVHIKPPIARFDFTINCNSLTVPFIDKSHIDPNPAVTTSYNWQFGDGTTSNIPNPSHPYSGYGIYPVTLTLTGGGCTHMFAANVNLVKELADFTIPTTVCRNANYTITSTNNSQYIKKYAWSIDGGNDITGNSTIVNFKTNGPHSIKLTITDINNCVDFKTVNVTVVSPTAKFTETSPGGCKNAIVTFTDQSTVSGAGSALTKWTIDFRDGKTESYTSAPFSHTFADTGEFVPHLTVEDAMGCIDTISLADTIFISQPQPWFNSDITKVCPSSAVHFADSSFGKRLTYLWDFGNGNTSVDKDPIYTYGGDNGTYSVKLVITDRGGCKDSVTRTGYITTIKPIPAYDIQDTLTICPPIETKFTSQAQNYDSLEWNFGDGATSSLLNPTHFYNLYGEYEAKLYVWGYGGCIDSTSKHVHVVDPGPRTTLTYSPLEACNELLVDFSVVALPDLKFSLAFGDGTIDSSMAATYQHFYRSPAFYSPVLVYTDKQGCIAGVGGPVIKVIGATPLFAIDKKKFCDSSLVNLTNYTIGNDPVVSRTWDFGDGSATSSDLSPSHFYRQPGLYTVSQSVTTQRGCSKTISDSIRVFRTPDPYIVGDSITCLNTTINLGGMLTIPDTVIYWKWDLGNNNTPTTQNVSVTFNNAGNYTVKLEAKNSFGCSDTTSKNIFVPETPVITVIDNPVIPVSTGITLPVTYGPEVVSYSWTPAQNLSCTDCPTPYANPKFTKRYTVKVTDQYGCTNTGDVTVTVVCNGLNYFIPNTFSPNGDGVNDIFAPRGVGLTRVNSMRIFNRWGEMVYERMNFMANDRTPTGGWDGSYKGKPASADVYVYIIEFVCENNAIVPVKGNVALVR</sequence>
<dbReference type="InterPro" id="IPR000601">
    <property type="entry name" value="PKD_dom"/>
</dbReference>
<keyword evidence="8" id="KW-1185">Reference proteome</keyword>
<name>A0ABS3YM47_9BACT</name>
<proteinExistence type="predicted"/>
<keyword evidence="4" id="KW-1133">Transmembrane helix</keyword>
<feature type="domain" description="PKD" evidence="6">
    <location>
        <begin position="130"/>
        <end position="199"/>
    </location>
</feature>
<comment type="caution">
    <text evidence="7">The sequence shown here is derived from an EMBL/GenBank/DDBJ whole genome shotgun (WGS) entry which is preliminary data.</text>
</comment>
<dbReference type="PANTHER" id="PTHR46730">
    <property type="entry name" value="POLYCYSTIN-1"/>
    <property type="match status" value="1"/>
</dbReference>
<organism evidence="7 8">
    <name type="scientific">Niastella soli</name>
    <dbReference type="NCBI Taxonomy" id="2821487"/>
    <lineage>
        <taxon>Bacteria</taxon>
        <taxon>Pseudomonadati</taxon>
        <taxon>Bacteroidota</taxon>
        <taxon>Chitinophagia</taxon>
        <taxon>Chitinophagales</taxon>
        <taxon>Chitinophagaceae</taxon>
        <taxon>Niastella</taxon>
    </lineage>
</organism>
<feature type="domain" description="PKD" evidence="6">
    <location>
        <begin position="297"/>
        <end position="356"/>
    </location>
</feature>
<keyword evidence="3" id="KW-0677">Repeat</keyword>
<feature type="domain" description="PKD" evidence="6">
    <location>
        <begin position="572"/>
        <end position="613"/>
    </location>
</feature>
<dbReference type="PANTHER" id="PTHR46730:SF4">
    <property type="entry name" value="POLYCYSTIC KIDNEY DISEASE PROTEIN 1-LIKE 1"/>
    <property type="match status" value="1"/>
</dbReference>
<evidence type="ECO:0000313" key="7">
    <source>
        <dbReference type="EMBL" id="MBO9198947.1"/>
    </source>
</evidence>
<keyword evidence="5" id="KW-0472">Membrane</keyword>
<feature type="domain" description="PKD" evidence="6">
    <location>
        <begin position="1236"/>
        <end position="1289"/>
    </location>
</feature>
<feature type="domain" description="PKD" evidence="6">
    <location>
        <begin position="399"/>
        <end position="457"/>
    </location>
</feature>
<evidence type="ECO:0000256" key="3">
    <source>
        <dbReference type="ARBA" id="ARBA00022737"/>
    </source>
</evidence>
<dbReference type="RefSeq" id="WP_209137028.1">
    <property type="nucleotide sequence ID" value="NZ_JAGHKO010000001.1"/>
</dbReference>
<feature type="domain" description="PKD" evidence="6">
    <location>
        <begin position="1154"/>
        <end position="1207"/>
    </location>
</feature>
<feature type="domain" description="PKD" evidence="6">
    <location>
        <begin position="642"/>
        <end position="694"/>
    </location>
</feature>
<comment type="subcellular location">
    <subcellularLocation>
        <location evidence="1">Membrane</location>
        <topology evidence="1">Multi-pass membrane protein</topology>
    </subcellularLocation>
</comment>
<evidence type="ECO:0000256" key="1">
    <source>
        <dbReference type="ARBA" id="ARBA00004141"/>
    </source>
</evidence>
<dbReference type="Pfam" id="PF18911">
    <property type="entry name" value="PKD_4"/>
    <property type="match status" value="12"/>
</dbReference>
<dbReference type="InterPro" id="IPR013783">
    <property type="entry name" value="Ig-like_fold"/>
</dbReference>
<feature type="domain" description="PKD" evidence="6">
    <location>
        <begin position="48"/>
        <end position="131"/>
    </location>
</feature>